<dbReference type="OrthoDB" id="1700726at2759"/>
<dbReference type="AlphaFoldDB" id="A0A2I1BUZ1"/>
<proteinExistence type="inferred from homology"/>
<comment type="similarity">
    <text evidence="1">Belongs to the ATP-dependent AMP-binding enzyme family.</text>
</comment>
<dbReference type="GO" id="GO:0005811">
    <property type="term" value="C:lipid droplet"/>
    <property type="evidence" value="ECO:0007669"/>
    <property type="project" value="TreeGrafter"/>
</dbReference>
<keyword evidence="3" id="KW-0547">Nucleotide-binding</keyword>
<evidence type="ECO:0000256" key="2">
    <source>
        <dbReference type="ARBA" id="ARBA00022598"/>
    </source>
</evidence>
<dbReference type="GO" id="GO:0005886">
    <property type="term" value="C:plasma membrane"/>
    <property type="evidence" value="ECO:0007669"/>
    <property type="project" value="TreeGrafter"/>
</dbReference>
<sequence length="683" mass="75474">MPDLTSAFYPRMTKRPPFTVEVPDAVDDAFDGRPRRSPTAANGLLSAPTDDVKTTYDIFRRAARKFSHAKAAGTRRIIGSYEERSVVKRLVDGVEKSTPKIWTRYELSGYIYLSFLEYERLALDLGCGLRRLGLRKDSKIHLYGATSLHWLATSHGAASQSIVVVTAYDSLGEQGLQHSINETESTAIFIDSQLMPSLIRVLSHARSLRHIIYNDTATKLDSETLKKIQSDFPHIMVIGFDELRRSGAECFTEPTPPGKDDLCCIMYTSGSMGPPKGVCLTHGMIVAAVAGMDAVVGKHISPKDAILTYLPQAHIIEFVFENMCLYWGCTMGYGSPRTLSNASVWNCKGDICEFRPTILVGVPAVWESIKKGITGVVAAKGWLSNCLFWGSLRMKSWLLGHSFTGISLLDSLVFKTVKEAAGGRLRIMMNGGGPISKDTQIFLSLAIAPLINGYGLTETCGMGAINDPLAWDPDAVGELPASVEIKLVDVPESGYSTKHDPPQGEILIRGPSVATGYYKNELETKEAFTTDQWFRTGDIGEWDRNGHLRIIDRKKNLVKSLNGEYIALEKLESIYRSAAVVQNVCIYAAPNQRQPIAIVVPNRPVLQKLALQQPTNNPCSLVMQQLQEFGWASGLKSFEIVCGVVICNDEWTPENGFLSAAQKLVRKTIYTRFQKEIDQAYAR</sequence>
<organism evidence="6 7">
    <name type="scientific">Aspergillus novofumigatus (strain IBT 16806)</name>
    <dbReference type="NCBI Taxonomy" id="1392255"/>
    <lineage>
        <taxon>Eukaryota</taxon>
        <taxon>Fungi</taxon>
        <taxon>Dikarya</taxon>
        <taxon>Ascomycota</taxon>
        <taxon>Pezizomycotina</taxon>
        <taxon>Eurotiomycetes</taxon>
        <taxon>Eurotiomycetidae</taxon>
        <taxon>Eurotiales</taxon>
        <taxon>Aspergillaceae</taxon>
        <taxon>Aspergillus</taxon>
        <taxon>Aspergillus subgen. Fumigati</taxon>
    </lineage>
</organism>
<keyword evidence="4" id="KW-0067">ATP-binding</keyword>
<evidence type="ECO:0000256" key="4">
    <source>
        <dbReference type="ARBA" id="ARBA00022840"/>
    </source>
</evidence>
<dbReference type="GO" id="GO:0004467">
    <property type="term" value="F:long-chain fatty acid-CoA ligase activity"/>
    <property type="evidence" value="ECO:0007669"/>
    <property type="project" value="TreeGrafter"/>
</dbReference>
<keyword evidence="2" id="KW-0436">Ligase</keyword>
<evidence type="ECO:0000313" key="7">
    <source>
        <dbReference type="Proteomes" id="UP000234474"/>
    </source>
</evidence>
<dbReference type="GO" id="GO:0035336">
    <property type="term" value="P:long-chain fatty-acyl-CoA metabolic process"/>
    <property type="evidence" value="ECO:0007669"/>
    <property type="project" value="TreeGrafter"/>
</dbReference>
<dbReference type="Gene3D" id="3.40.50.12780">
    <property type="entry name" value="N-terminal domain of ligase-like"/>
    <property type="match status" value="1"/>
</dbReference>
<dbReference type="Proteomes" id="UP000234474">
    <property type="component" value="Unassembled WGS sequence"/>
</dbReference>
<dbReference type="STRING" id="1392255.A0A2I1BUZ1"/>
<dbReference type="EMBL" id="MSZS01000010">
    <property type="protein sequence ID" value="PKX89213.1"/>
    <property type="molecule type" value="Genomic_DNA"/>
</dbReference>
<reference evidence="7" key="1">
    <citation type="journal article" date="2018" name="Proc. Natl. Acad. Sci. U.S.A.">
        <title>Linking secondary metabolites to gene clusters through genome sequencing of six diverse Aspergillus species.</title>
        <authorList>
            <person name="Kaerboelling I."/>
            <person name="Vesth T.C."/>
            <person name="Frisvad J.C."/>
            <person name="Nybo J.L."/>
            <person name="Theobald S."/>
            <person name="Kuo A."/>
            <person name="Bowyer P."/>
            <person name="Matsuda Y."/>
            <person name="Mondo S."/>
            <person name="Lyhne E.K."/>
            <person name="Kogle M.E."/>
            <person name="Clum A."/>
            <person name="Lipzen A."/>
            <person name="Salamov A."/>
            <person name="Ngan C.Y."/>
            <person name="Daum C."/>
            <person name="Chiniquy J."/>
            <person name="Barry K."/>
            <person name="LaButti K."/>
            <person name="Haridas S."/>
            <person name="Simmons B.A."/>
            <person name="Magnuson J.K."/>
            <person name="Mortensen U.H."/>
            <person name="Larsen T.O."/>
            <person name="Grigoriev I.V."/>
            <person name="Baker S.E."/>
            <person name="Andersen M.R."/>
        </authorList>
    </citation>
    <scope>NUCLEOTIDE SEQUENCE [LARGE SCALE GENOMIC DNA]</scope>
    <source>
        <strain evidence="7">IBT 16806</strain>
    </source>
</reference>
<dbReference type="GO" id="GO:0005783">
    <property type="term" value="C:endoplasmic reticulum"/>
    <property type="evidence" value="ECO:0007669"/>
    <property type="project" value="TreeGrafter"/>
</dbReference>
<dbReference type="Pfam" id="PF00501">
    <property type="entry name" value="AMP-binding"/>
    <property type="match status" value="1"/>
</dbReference>
<keyword evidence="7" id="KW-1185">Reference proteome</keyword>
<evidence type="ECO:0000256" key="1">
    <source>
        <dbReference type="ARBA" id="ARBA00006432"/>
    </source>
</evidence>
<protein>
    <submittedName>
        <fullName evidence="6">Acetyl-CoA synthetase-like protein</fullName>
    </submittedName>
</protein>
<name>A0A2I1BUZ1_ASPN1</name>
<evidence type="ECO:0000313" key="6">
    <source>
        <dbReference type="EMBL" id="PKX89213.1"/>
    </source>
</evidence>
<accession>A0A2I1BUZ1</accession>
<comment type="caution">
    <text evidence="6">The sequence shown here is derived from an EMBL/GenBank/DDBJ whole genome shotgun (WGS) entry which is preliminary data.</text>
</comment>
<feature type="domain" description="AMP-dependent synthetase/ligase" evidence="5">
    <location>
        <begin position="108"/>
        <end position="518"/>
    </location>
</feature>
<dbReference type="PANTHER" id="PTHR43272:SF83">
    <property type="entry name" value="ACYL-COA SYNTHETASE LONG-CHAIN, ISOFORM J"/>
    <property type="match status" value="1"/>
</dbReference>
<dbReference type="InterPro" id="IPR000873">
    <property type="entry name" value="AMP-dep_synth/lig_dom"/>
</dbReference>
<evidence type="ECO:0000259" key="5">
    <source>
        <dbReference type="Pfam" id="PF00501"/>
    </source>
</evidence>
<dbReference type="GO" id="GO:0005524">
    <property type="term" value="F:ATP binding"/>
    <property type="evidence" value="ECO:0007669"/>
    <property type="project" value="UniProtKB-KW"/>
</dbReference>
<dbReference type="SUPFAM" id="SSF56801">
    <property type="entry name" value="Acetyl-CoA synthetase-like"/>
    <property type="match status" value="1"/>
</dbReference>
<evidence type="ECO:0000256" key="3">
    <source>
        <dbReference type="ARBA" id="ARBA00022741"/>
    </source>
</evidence>
<dbReference type="PANTHER" id="PTHR43272">
    <property type="entry name" value="LONG-CHAIN-FATTY-ACID--COA LIGASE"/>
    <property type="match status" value="1"/>
</dbReference>
<dbReference type="RefSeq" id="XP_024677808.1">
    <property type="nucleotide sequence ID" value="XM_024824381.1"/>
</dbReference>
<dbReference type="VEuPathDB" id="FungiDB:P174DRAFT_414117"/>
<dbReference type="InterPro" id="IPR042099">
    <property type="entry name" value="ANL_N_sf"/>
</dbReference>
<gene>
    <name evidence="6" type="ORF">P174DRAFT_414117</name>
</gene>
<dbReference type="OMA" id="PEFGYSA"/>
<dbReference type="GeneID" id="36531706"/>